<feature type="compositionally biased region" description="Polar residues" evidence="1">
    <location>
        <begin position="1"/>
        <end position="15"/>
    </location>
</feature>
<feature type="region of interest" description="Disordered" evidence="1">
    <location>
        <begin position="1"/>
        <end position="23"/>
    </location>
</feature>
<dbReference type="EMBL" id="CP031264">
    <property type="protein sequence ID" value="AXI78329.1"/>
    <property type="molecule type" value="Genomic_DNA"/>
</dbReference>
<accession>A0A345SX74</accession>
<gene>
    <name evidence="2" type="ORF">C7M71_013660</name>
</gene>
<reference evidence="3" key="1">
    <citation type="submission" date="2018-07" db="EMBL/GenBank/DDBJ databases">
        <title>Streptacidiphilus bronchialis DSM 106435 chromosome.</title>
        <authorList>
            <person name="Batra D."/>
            <person name="Gulvik C.A."/>
        </authorList>
    </citation>
    <scope>NUCLEOTIDE SEQUENCE [LARGE SCALE GENOMIC DNA]</scope>
    <source>
        <strain evidence="3">DSM 106435</strain>
    </source>
</reference>
<proteinExistence type="predicted"/>
<sequence length="87" mass="8855">MTFGTLLSSQGTDASIETLPGSSGRFPSSCSSLSDPLSASLTPAGGVLRVPSAFRRFPTLSDLSDRLPASSGLGRFCRPGFSALSTG</sequence>
<dbReference type="Proteomes" id="UP000249340">
    <property type="component" value="Chromosome"/>
</dbReference>
<evidence type="ECO:0000313" key="2">
    <source>
        <dbReference type="EMBL" id="AXI78329.1"/>
    </source>
</evidence>
<evidence type="ECO:0000256" key="1">
    <source>
        <dbReference type="SAM" id="MobiDB-lite"/>
    </source>
</evidence>
<dbReference type="KEGG" id="stri:C7M71_013660"/>
<dbReference type="OrthoDB" id="4329660at2"/>
<name>A0A345SX74_9ACTN</name>
<keyword evidence="3" id="KW-1185">Reference proteome</keyword>
<dbReference type="AlphaFoldDB" id="A0A345SX74"/>
<organism evidence="2 3">
    <name type="scientific">Peterkaempfera bronchialis</name>
    <dbReference type="NCBI Taxonomy" id="2126346"/>
    <lineage>
        <taxon>Bacteria</taxon>
        <taxon>Bacillati</taxon>
        <taxon>Actinomycetota</taxon>
        <taxon>Actinomycetes</taxon>
        <taxon>Kitasatosporales</taxon>
        <taxon>Streptomycetaceae</taxon>
        <taxon>Peterkaempfera</taxon>
    </lineage>
</organism>
<evidence type="ECO:0000313" key="3">
    <source>
        <dbReference type="Proteomes" id="UP000249340"/>
    </source>
</evidence>
<protein>
    <submittedName>
        <fullName evidence="2">Uncharacterized protein</fullName>
    </submittedName>
</protein>